<dbReference type="AlphaFoldDB" id="A0A1I0ETA8"/>
<proteinExistence type="predicted"/>
<accession>A0A1I0ETA8</accession>
<reference evidence="1 2" key="1">
    <citation type="submission" date="2016-10" db="EMBL/GenBank/DDBJ databases">
        <authorList>
            <person name="de Groot N.N."/>
        </authorList>
    </citation>
    <scope>NUCLEOTIDE SEQUENCE [LARGE SCALE GENOMIC DNA]</scope>
    <source>
        <strain evidence="1 2">DSM 11363</strain>
    </source>
</reference>
<evidence type="ECO:0000313" key="2">
    <source>
        <dbReference type="Proteomes" id="UP000182332"/>
    </source>
</evidence>
<protein>
    <submittedName>
        <fullName evidence="1">Uncharacterized protein</fullName>
    </submittedName>
</protein>
<sequence>MQPGLVVEVLTLKPQVLLNLTHGKRFDLAPRLVCSLPNDLAVDISHLKRRADLVGMEVVKLLLCLTFYYHI</sequence>
<name>A0A1I0ETA8_9PSED</name>
<gene>
    <name evidence="1" type="ORF">SAMN05216197_114110</name>
</gene>
<dbReference type="EMBL" id="FOHW01000014">
    <property type="protein sequence ID" value="SET48077.1"/>
    <property type="molecule type" value="Genomic_DNA"/>
</dbReference>
<dbReference type="Proteomes" id="UP000182332">
    <property type="component" value="Unassembled WGS sequence"/>
</dbReference>
<evidence type="ECO:0000313" key="1">
    <source>
        <dbReference type="EMBL" id="SET48077.1"/>
    </source>
</evidence>
<organism evidence="1 2">
    <name type="scientific">Pseudomonas graminis</name>
    <dbReference type="NCBI Taxonomy" id="158627"/>
    <lineage>
        <taxon>Bacteria</taxon>
        <taxon>Pseudomonadati</taxon>
        <taxon>Pseudomonadota</taxon>
        <taxon>Gammaproteobacteria</taxon>
        <taxon>Pseudomonadales</taxon>
        <taxon>Pseudomonadaceae</taxon>
        <taxon>Pseudomonas</taxon>
    </lineage>
</organism>